<reference evidence="2 3" key="1">
    <citation type="submission" date="2015-05" db="EMBL/GenBank/DDBJ databases">
        <title>Draft genome sequence of Microvirga vignae strain BR3299, a novel nitrogen fixing bacteria isolated from Brazil semi-aired region.</title>
        <authorList>
            <person name="Zilli J.E."/>
            <person name="Passos S.R."/>
            <person name="Leite J."/>
            <person name="Baldani J.I."/>
            <person name="Xavier G.R."/>
            <person name="Rumjaneck N.G."/>
            <person name="Simoes-Araujo J.L."/>
        </authorList>
    </citation>
    <scope>NUCLEOTIDE SEQUENCE [LARGE SCALE GENOMIC DNA]</scope>
    <source>
        <strain evidence="2 3">BR3299</strain>
    </source>
</reference>
<dbReference type="STRING" id="1225564.AA309_14320"/>
<feature type="compositionally biased region" description="Basic and acidic residues" evidence="1">
    <location>
        <begin position="1"/>
        <end position="22"/>
    </location>
</feature>
<feature type="region of interest" description="Disordered" evidence="1">
    <location>
        <begin position="1"/>
        <end position="60"/>
    </location>
</feature>
<proteinExistence type="predicted"/>
<evidence type="ECO:0000256" key="1">
    <source>
        <dbReference type="SAM" id="MobiDB-lite"/>
    </source>
</evidence>
<evidence type="ECO:0000313" key="3">
    <source>
        <dbReference type="Proteomes" id="UP000035489"/>
    </source>
</evidence>
<dbReference type="Proteomes" id="UP000035489">
    <property type="component" value="Unassembled WGS sequence"/>
</dbReference>
<dbReference type="AlphaFoldDB" id="A0A0H1RCD2"/>
<accession>A0A0H1RCD2</accession>
<sequence>MDLKSAAAHRIDALGDQVRGDSETGAVLWPRGDPVPVQGLSANDSRGGKSRGTNAKRRTA</sequence>
<gene>
    <name evidence="2" type="ORF">AA309_14320</name>
</gene>
<evidence type="ECO:0000313" key="2">
    <source>
        <dbReference type="EMBL" id="KLK92506.1"/>
    </source>
</evidence>
<dbReference type="EMBL" id="LCYG01000033">
    <property type="protein sequence ID" value="KLK92506.1"/>
    <property type="molecule type" value="Genomic_DNA"/>
</dbReference>
<name>A0A0H1RCD2_9HYPH</name>
<organism evidence="2 3">
    <name type="scientific">Microvirga vignae</name>
    <dbReference type="NCBI Taxonomy" id="1225564"/>
    <lineage>
        <taxon>Bacteria</taxon>
        <taxon>Pseudomonadati</taxon>
        <taxon>Pseudomonadota</taxon>
        <taxon>Alphaproteobacteria</taxon>
        <taxon>Hyphomicrobiales</taxon>
        <taxon>Methylobacteriaceae</taxon>
        <taxon>Microvirga</taxon>
    </lineage>
</organism>
<keyword evidence="3" id="KW-1185">Reference proteome</keyword>
<comment type="caution">
    <text evidence="2">The sequence shown here is derived from an EMBL/GenBank/DDBJ whole genome shotgun (WGS) entry which is preliminary data.</text>
</comment>
<protein>
    <submittedName>
        <fullName evidence="2">Uncharacterized protein</fullName>
    </submittedName>
</protein>